<proteinExistence type="predicted"/>
<gene>
    <name evidence="2" type="ORF">FQY83_05505</name>
</gene>
<keyword evidence="1" id="KW-1133">Transmembrane helix</keyword>
<name>A0A5C5UAE1_9GAMM</name>
<sequence length="527" mass="58748">MRLDQVRVELRPRSPWEAVELGMALVRRHARAIWRPWAALTLPAFALLNALVWAIDALWLAALAMWWLLPLFDRIVLFVLSRAVFGDAPTLRQVLAAQRSWGWRGIGGRLGWRRASPWRSIAMPVELLEGLDGDALRARRAVVVDGIQGHAFLLALVCQLFVAALLVSLLSLVLMFVPTELLSESARAMWALITEDPPRGAQLALNFALWLAMSAIEPFFVGAGFGLYLNRRVRIEAWDIEIALRRMRARIAQSAVLALSLFALSLMLLSPPVAAQAGQRIQDERARAAQMSPKAGEAATPPAEEASTLARVFGEDAVVDHRPFRQAVKRAYEDPLLNRSRTQAGWEPRNKKVPEPPKDMPPWLRTLVKVLALVGEYGLWLLLGVLLLALALTAKRWWPWMRGIGGGAVAESEIVQTVAVEPEALPEDLAAEARRLWREGRPRRALALLYRGSVEAMAARIGVALVPGATEAECLRASRRMPDADDRSAFARMVRVWQYAAYARHLPADDEFESLLGELSQRFGWAR</sequence>
<keyword evidence="1" id="KW-0812">Transmembrane</keyword>
<feature type="transmembrane region" description="Helical" evidence="1">
    <location>
        <begin position="251"/>
        <end position="269"/>
    </location>
</feature>
<evidence type="ECO:0000313" key="3">
    <source>
        <dbReference type="Proteomes" id="UP000319980"/>
    </source>
</evidence>
<dbReference type="OrthoDB" id="183980at2"/>
<organism evidence="2 3">
    <name type="scientific">Luteimonas marina</name>
    <dbReference type="NCBI Taxonomy" id="488485"/>
    <lineage>
        <taxon>Bacteria</taxon>
        <taxon>Pseudomonadati</taxon>
        <taxon>Pseudomonadota</taxon>
        <taxon>Gammaproteobacteria</taxon>
        <taxon>Lysobacterales</taxon>
        <taxon>Lysobacteraceae</taxon>
        <taxon>Luteimonas</taxon>
    </lineage>
</organism>
<comment type="caution">
    <text evidence="2">The sequence shown here is derived from an EMBL/GenBank/DDBJ whole genome shotgun (WGS) entry which is preliminary data.</text>
</comment>
<feature type="transmembrane region" description="Helical" evidence="1">
    <location>
        <begin position="152"/>
        <end position="177"/>
    </location>
</feature>
<feature type="transmembrane region" description="Helical" evidence="1">
    <location>
        <begin position="37"/>
        <end position="59"/>
    </location>
</feature>
<keyword evidence="3" id="KW-1185">Reference proteome</keyword>
<evidence type="ECO:0000313" key="2">
    <source>
        <dbReference type="EMBL" id="TWT22480.1"/>
    </source>
</evidence>
<dbReference type="RefSeq" id="WP_146385869.1">
    <property type="nucleotide sequence ID" value="NZ_VOHK01000002.1"/>
</dbReference>
<feature type="transmembrane region" description="Helical" evidence="1">
    <location>
        <begin position="65"/>
        <end position="85"/>
    </location>
</feature>
<accession>A0A5C5UAE1</accession>
<protein>
    <submittedName>
        <fullName evidence="2">DUF4129 domain-containing protein</fullName>
    </submittedName>
</protein>
<feature type="transmembrane region" description="Helical" evidence="1">
    <location>
        <begin position="207"/>
        <end position="230"/>
    </location>
</feature>
<dbReference type="EMBL" id="VOHK01000002">
    <property type="protein sequence ID" value="TWT22480.1"/>
    <property type="molecule type" value="Genomic_DNA"/>
</dbReference>
<evidence type="ECO:0000256" key="1">
    <source>
        <dbReference type="SAM" id="Phobius"/>
    </source>
</evidence>
<dbReference type="Proteomes" id="UP000319980">
    <property type="component" value="Unassembled WGS sequence"/>
</dbReference>
<reference evidence="2 3" key="1">
    <citation type="journal article" date="2008" name="Int. J. Syst. Evol. Microbiol.">
        <title>Luteimonas marina sp. nov., isolated from seawater.</title>
        <authorList>
            <person name="Baik K.S."/>
            <person name="Park S.C."/>
            <person name="Kim M.S."/>
            <person name="Kim E.M."/>
            <person name="Park C."/>
            <person name="Chun J."/>
            <person name="Seong C.N."/>
        </authorList>
    </citation>
    <scope>NUCLEOTIDE SEQUENCE [LARGE SCALE GENOMIC DNA]</scope>
    <source>
        <strain evidence="2 3">FR1330</strain>
    </source>
</reference>
<dbReference type="AlphaFoldDB" id="A0A5C5UAE1"/>
<feature type="transmembrane region" description="Helical" evidence="1">
    <location>
        <begin position="370"/>
        <end position="392"/>
    </location>
</feature>
<keyword evidence="1" id="KW-0472">Membrane</keyword>